<dbReference type="InterPro" id="IPR011032">
    <property type="entry name" value="GroES-like_sf"/>
</dbReference>
<name>A0ABY5JUM6_9BACI</name>
<gene>
    <name evidence="6" type="ORF">NP439_23050</name>
</gene>
<dbReference type="Gene3D" id="3.40.50.720">
    <property type="entry name" value="NAD(P)-binding Rossmann-like Domain"/>
    <property type="match status" value="1"/>
</dbReference>
<dbReference type="InterPro" id="IPR036291">
    <property type="entry name" value="NAD(P)-bd_dom_sf"/>
</dbReference>
<comment type="cofactor">
    <cofactor evidence="4">
        <name>Zn(2+)</name>
        <dbReference type="ChEBI" id="CHEBI:29105"/>
    </cofactor>
</comment>
<dbReference type="EMBL" id="CP101914">
    <property type="protein sequence ID" value="UUI02873.1"/>
    <property type="molecule type" value="Genomic_DNA"/>
</dbReference>
<dbReference type="InterPro" id="IPR013149">
    <property type="entry name" value="ADH-like_C"/>
</dbReference>
<dbReference type="InterPro" id="IPR020843">
    <property type="entry name" value="ER"/>
</dbReference>
<dbReference type="SMART" id="SM00829">
    <property type="entry name" value="PKS_ER"/>
    <property type="match status" value="1"/>
</dbReference>
<protein>
    <submittedName>
        <fullName evidence="6">Alcohol dehydrogenase catalytic domain-containing protein</fullName>
    </submittedName>
</protein>
<keyword evidence="3" id="KW-0560">Oxidoreductase</keyword>
<dbReference type="Pfam" id="PF08240">
    <property type="entry name" value="ADH_N"/>
    <property type="match status" value="1"/>
</dbReference>
<sequence>MKAVMKVAPGPGNVELKDISDVECKDNEVKINVKYSGICGTDLHILHDTFKNFPPVVLGHEFAGIVIETGKKVNSFNVGDRVTVLPSTAITCGLCEYCKQGQYVFCELRRGMGYGVNGSFTKNVVVREDMAYKIPDYISLEAAALAEPLACVVQALEELEKPNAGDTVLLSGPGPLGLVSLSLLINRGLHVIVAGTDVDGTRLELSKKMGASKVVNVSKENLSDIVKGHTNGKGVDFAVECAGHPSSINACLQQLKNKGKLVQLGIVGSEVTLDYDLVIYKQITLQGSVAHSMSTWDKVMKLFEQNTLDLNSLITHKFPLERWKEAFEMSENKQAGKVLLYHE</sequence>
<feature type="domain" description="Enoyl reductase (ER)" evidence="5">
    <location>
        <begin position="10"/>
        <end position="340"/>
    </location>
</feature>
<keyword evidence="7" id="KW-1185">Reference proteome</keyword>
<evidence type="ECO:0000259" key="5">
    <source>
        <dbReference type="SMART" id="SM00829"/>
    </source>
</evidence>
<organism evidence="6 7">
    <name type="scientific">Oceanobacillus jeddahense</name>
    <dbReference type="NCBI Taxonomy" id="1462527"/>
    <lineage>
        <taxon>Bacteria</taxon>
        <taxon>Bacillati</taxon>
        <taxon>Bacillota</taxon>
        <taxon>Bacilli</taxon>
        <taxon>Bacillales</taxon>
        <taxon>Bacillaceae</taxon>
        <taxon>Oceanobacillus</taxon>
    </lineage>
</organism>
<evidence type="ECO:0000313" key="6">
    <source>
        <dbReference type="EMBL" id="UUI02873.1"/>
    </source>
</evidence>
<dbReference type="Gene3D" id="3.90.180.10">
    <property type="entry name" value="Medium-chain alcohol dehydrogenases, catalytic domain"/>
    <property type="match status" value="1"/>
</dbReference>
<dbReference type="PROSITE" id="PS00059">
    <property type="entry name" value="ADH_ZINC"/>
    <property type="match status" value="1"/>
</dbReference>
<accession>A0ABY5JUM6</accession>
<dbReference type="PANTHER" id="PTHR43401:SF2">
    <property type="entry name" value="L-THREONINE 3-DEHYDROGENASE"/>
    <property type="match status" value="1"/>
</dbReference>
<dbReference type="SUPFAM" id="SSF51735">
    <property type="entry name" value="NAD(P)-binding Rossmann-fold domains"/>
    <property type="match status" value="1"/>
</dbReference>
<dbReference type="InterPro" id="IPR050129">
    <property type="entry name" value="Zn_alcohol_dh"/>
</dbReference>
<evidence type="ECO:0000313" key="7">
    <source>
        <dbReference type="Proteomes" id="UP001059773"/>
    </source>
</evidence>
<reference evidence="6" key="1">
    <citation type="submission" date="2022-07" db="EMBL/GenBank/DDBJ databases">
        <title>FELIX.</title>
        <authorList>
            <person name="Wan K.H."/>
            <person name="Park S."/>
            <person name="Lawrence Q."/>
            <person name="Eichenberger J.P."/>
            <person name="Booth B.W."/>
            <person name="Piaggio A.J."/>
            <person name="Chandler J.C."/>
            <person name="Franklin A.B."/>
            <person name="Celniker S.E."/>
        </authorList>
    </citation>
    <scope>NUCLEOTIDE SEQUENCE</scope>
    <source>
        <strain evidence="6">QA-1986 374</strain>
    </source>
</reference>
<keyword evidence="2 4" id="KW-0862">Zinc</keyword>
<evidence type="ECO:0000256" key="1">
    <source>
        <dbReference type="ARBA" id="ARBA00022723"/>
    </source>
</evidence>
<dbReference type="SUPFAM" id="SSF50129">
    <property type="entry name" value="GroES-like"/>
    <property type="match status" value="1"/>
</dbReference>
<dbReference type="InterPro" id="IPR013154">
    <property type="entry name" value="ADH-like_N"/>
</dbReference>
<dbReference type="InterPro" id="IPR002328">
    <property type="entry name" value="ADH_Zn_CS"/>
</dbReference>
<dbReference type="PANTHER" id="PTHR43401">
    <property type="entry name" value="L-THREONINE 3-DEHYDROGENASE"/>
    <property type="match status" value="1"/>
</dbReference>
<proteinExistence type="inferred from homology"/>
<evidence type="ECO:0000256" key="3">
    <source>
        <dbReference type="ARBA" id="ARBA00023002"/>
    </source>
</evidence>
<evidence type="ECO:0000256" key="4">
    <source>
        <dbReference type="RuleBase" id="RU361277"/>
    </source>
</evidence>
<keyword evidence="1 4" id="KW-0479">Metal-binding</keyword>
<evidence type="ECO:0000256" key="2">
    <source>
        <dbReference type="ARBA" id="ARBA00022833"/>
    </source>
</evidence>
<dbReference type="Pfam" id="PF00107">
    <property type="entry name" value="ADH_zinc_N"/>
    <property type="match status" value="1"/>
</dbReference>
<comment type="similarity">
    <text evidence="4">Belongs to the zinc-containing alcohol dehydrogenase family.</text>
</comment>
<dbReference type="RefSeq" id="WP_256708072.1">
    <property type="nucleotide sequence ID" value="NZ_CP101914.1"/>
</dbReference>
<dbReference type="Proteomes" id="UP001059773">
    <property type="component" value="Chromosome"/>
</dbReference>